<dbReference type="Gene3D" id="1.10.287.70">
    <property type="match status" value="1"/>
</dbReference>
<accession>A0A067RIR4</accession>
<evidence type="ECO:0000256" key="6">
    <source>
        <dbReference type="ARBA" id="ARBA00022989"/>
    </source>
</evidence>
<name>A0A067RIR4_ZOONE</name>
<dbReference type="GO" id="GO:0005886">
    <property type="term" value="C:plasma membrane"/>
    <property type="evidence" value="ECO:0007669"/>
    <property type="project" value="UniProtKB-SubCell"/>
</dbReference>
<evidence type="ECO:0000256" key="5">
    <source>
        <dbReference type="ARBA" id="ARBA00022692"/>
    </source>
</evidence>
<feature type="domain" description="Ionotropic glutamate receptor L-glutamate and glycine-binding" evidence="15">
    <location>
        <begin position="221"/>
        <end position="280"/>
    </location>
</feature>
<evidence type="ECO:0000256" key="11">
    <source>
        <dbReference type="ARBA" id="ARBA00023286"/>
    </source>
</evidence>
<evidence type="ECO:0000256" key="8">
    <source>
        <dbReference type="ARBA" id="ARBA00023136"/>
    </source>
</evidence>
<dbReference type="PANTHER" id="PTHR42643">
    <property type="entry name" value="IONOTROPIC RECEPTOR 20A-RELATED"/>
    <property type="match status" value="1"/>
</dbReference>
<evidence type="ECO:0000256" key="10">
    <source>
        <dbReference type="ARBA" id="ARBA00023180"/>
    </source>
</evidence>
<keyword evidence="12" id="KW-0407">Ion channel</keyword>
<dbReference type="OMA" id="EICFATH"/>
<dbReference type="SMART" id="SM00918">
    <property type="entry name" value="Lig_chan-Glu_bd"/>
    <property type="match status" value="1"/>
</dbReference>
<evidence type="ECO:0000256" key="12">
    <source>
        <dbReference type="ARBA" id="ARBA00023303"/>
    </source>
</evidence>
<keyword evidence="3" id="KW-0813">Transport</keyword>
<keyword evidence="17" id="KW-1185">Reference proteome</keyword>
<keyword evidence="11" id="KW-1071">Ligand-gated ion channel</keyword>
<comment type="similarity">
    <text evidence="2">Belongs to the glutamate-gated ion channel (TC 1.A.10.1) family.</text>
</comment>
<proteinExistence type="inferred from homology"/>
<dbReference type="AlphaFoldDB" id="A0A067RIR4"/>
<feature type="chain" id="PRO_5001648589" description="Ionotropic glutamate receptor L-glutamate and glycine-binding domain-containing protein" evidence="14">
    <location>
        <begin position="26"/>
        <end position="617"/>
    </location>
</feature>
<dbReference type="InterPro" id="IPR001320">
    <property type="entry name" value="Iontro_rcpt_C"/>
</dbReference>
<gene>
    <name evidence="16" type="ORF">L798_06253</name>
</gene>
<dbReference type="InterPro" id="IPR057074">
    <property type="entry name" value="IR75A_N"/>
</dbReference>
<evidence type="ECO:0000256" key="7">
    <source>
        <dbReference type="ARBA" id="ARBA00023065"/>
    </source>
</evidence>
<keyword evidence="9" id="KW-0675">Receptor</keyword>
<keyword evidence="4" id="KW-1003">Cell membrane</keyword>
<dbReference type="Pfam" id="PF24576">
    <property type="entry name" value="IR75A_N"/>
    <property type="match status" value="1"/>
</dbReference>
<keyword evidence="5 13" id="KW-0812">Transmembrane</keyword>
<dbReference type="Proteomes" id="UP000027135">
    <property type="component" value="Unassembled WGS sequence"/>
</dbReference>
<evidence type="ECO:0000256" key="13">
    <source>
        <dbReference type="SAM" id="Phobius"/>
    </source>
</evidence>
<protein>
    <recommendedName>
        <fullName evidence="15">Ionotropic glutamate receptor L-glutamate and glycine-binding domain-containing protein</fullName>
    </recommendedName>
</protein>
<evidence type="ECO:0000256" key="1">
    <source>
        <dbReference type="ARBA" id="ARBA00004651"/>
    </source>
</evidence>
<evidence type="ECO:0000313" key="16">
    <source>
        <dbReference type="EMBL" id="KDR19198.1"/>
    </source>
</evidence>
<evidence type="ECO:0000256" key="3">
    <source>
        <dbReference type="ARBA" id="ARBA00022448"/>
    </source>
</evidence>
<feature type="transmembrane region" description="Helical" evidence="13">
    <location>
        <begin position="582"/>
        <end position="600"/>
    </location>
</feature>
<dbReference type="InParanoid" id="A0A067RIR4"/>
<dbReference type="Pfam" id="PF00060">
    <property type="entry name" value="Lig_chan"/>
    <property type="match status" value="1"/>
</dbReference>
<dbReference type="InterPro" id="IPR019594">
    <property type="entry name" value="Glu/Gly-bd"/>
</dbReference>
<keyword evidence="10" id="KW-0325">Glycoprotein</keyword>
<sequence>MYIKIINKTLKSLALITIIWPCVSSLQLPIGVITDITTGVLQHYHSTCVFILQSTQEPGFDNDKRIALFLKILSKRHIIVSTLTFESMQYLTEDIRCLRLFVICSNNTENIQESLAEVSGISSGKWLLFYDSVTPLNEFFRDIHIPLDSQFLVAQWSSHEQARFTEVYHIDHRLLPLQIKWVGNWSFTAGLAWTNTSHVHRRSDLQGLIIKSGFIDFSNILYATKFRRNKPIQIRGFCYEIWNALRKKINFTNDYYMPEDRVFGSLENGKWSGLIKMLVAEEVDVIILIVMKTPNRMLAADFFTPLVKTKFSIYVKKTEAVENTLKQFLKPLSMNLWRASCVAMVLITIVLTALWHTLKKHETQNYNFHSSAFYVFGIFCQRGLDPTPQTWACRLVILTAYLTAILLLVAYSAKFISILTVNRYKLPFTDIKGFSEHGNYRLGMLPNSAQLSIFQTSADPVLRDVYRRLVVPSKHLPLTNEEGLASTCQTNNYAYLTLSLSEKLIRPYLSCSIVEVPNYFIPVSMSMVGKKRSKFKNLFNYYFTKMHEAGIVKRNEANLIPLKFTEHEQQLPSSVSLEKTSPIFIIFLAGVSMAVLLLLFEISAHKIKQKDAHMRLE</sequence>
<keyword evidence="8 13" id="KW-0472">Membrane</keyword>
<dbReference type="Pfam" id="PF10613">
    <property type="entry name" value="Lig_chan-Glu_bd"/>
    <property type="match status" value="1"/>
</dbReference>
<organism evidence="16 17">
    <name type="scientific">Zootermopsis nevadensis</name>
    <name type="common">Dampwood termite</name>
    <dbReference type="NCBI Taxonomy" id="136037"/>
    <lineage>
        <taxon>Eukaryota</taxon>
        <taxon>Metazoa</taxon>
        <taxon>Ecdysozoa</taxon>
        <taxon>Arthropoda</taxon>
        <taxon>Hexapoda</taxon>
        <taxon>Insecta</taxon>
        <taxon>Pterygota</taxon>
        <taxon>Neoptera</taxon>
        <taxon>Polyneoptera</taxon>
        <taxon>Dictyoptera</taxon>
        <taxon>Blattodea</taxon>
        <taxon>Blattoidea</taxon>
        <taxon>Termitoidae</taxon>
        <taxon>Termopsidae</taxon>
        <taxon>Zootermopsis</taxon>
    </lineage>
</organism>
<reference evidence="16 17" key="1">
    <citation type="journal article" date="2014" name="Nat. Commun.">
        <title>Molecular traces of alternative social organization in a termite genome.</title>
        <authorList>
            <person name="Terrapon N."/>
            <person name="Li C."/>
            <person name="Robertson H.M."/>
            <person name="Ji L."/>
            <person name="Meng X."/>
            <person name="Booth W."/>
            <person name="Chen Z."/>
            <person name="Childers C.P."/>
            <person name="Glastad K.M."/>
            <person name="Gokhale K."/>
            <person name="Gowin J."/>
            <person name="Gronenberg W."/>
            <person name="Hermansen R.A."/>
            <person name="Hu H."/>
            <person name="Hunt B.G."/>
            <person name="Huylmans A.K."/>
            <person name="Khalil S.M."/>
            <person name="Mitchell R.D."/>
            <person name="Munoz-Torres M.C."/>
            <person name="Mustard J.A."/>
            <person name="Pan H."/>
            <person name="Reese J.T."/>
            <person name="Scharf M.E."/>
            <person name="Sun F."/>
            <person name="Vogel H."/>
            <person name="Xiao J."/>
            <person name="Yang W."/>
            <person name="Yang Z."/>
            <person name="Yang Z."/>
            <person name="Zhou J."/>
            <person name="Zhu J."/>
            <person name="Brent C.S."/>
            <person name="Elsik C.G."/>
            <person name="Goodisman M.A."/>
            <person name="Liberles D.A."/>
            <person name="Roe R.M."/>
            <person name="Vargo E.L."/>
            <person name="Vilcinskas A."/>
            <person name="Wang J."/>
            <person name="Bornberg-Bauer E."/>
            <person name="Korb J."/>
            <person name="Zhang G."/>
            <person name="Liebig J."/>
        </authorList>
    </citation>
    <scope>NUCLEOTIDE SEQUENCE [LARGE SCALE GENOMIC DNA]</scope>
    <source>
        <tissue evidence="16">Whole organism</tissue>
    </source>
</reference>
<evidence type="ECO:0000259" key="15">
    <source>
        <dbReference type="SMART" id="SM00918"/>
    </source>
</evidence>
<dbReference type="GO" id="GO:0015276">
    <property type="term" value="F:ligand-gated monoatomic ion channel activity"/>
    <property type="evidence" value="ECO:0007669"/>
    <property type="project" value="InterPro"/>
</dbReference>
<dbReference type="InterPro" id="IPR052192">
    <property type="entry name" value="Insect_Ionotropic_Sensory_Rcpt"/>
</dbReference>
<dbReference type="EMBL" id="KK852657">
    <property type="protein sequence ID" value="KDR19198.1"/>
    <property type="molecule type" value="Genomic_DNA"/>
</dbReference>
<dbReference type="GO" id="GO:0050906">
    <property type="term" value="P:detection of stimulus involved in sensory perception"/>
    <property type="evidence" value="ECO:0007669"/>
    <property type="project" value="UniProtKB-ARBA"/>
</dbReference>
<evidence type="ECO:0000256" key="14">
    <source>
        <dbReference type="SAM" id="SignalP"/>
    </source>
</evidence>
<dbReference type="FunCoup" id="A0A067RIR4">
    <property type="interactions" value="58"/>
</dbReference>
<dbReference type="Gene3D" id="3.40.190.10">
    <property type="entry name" value="Periplasmic binding protein-like II"/>
    <property type="match status" value="1"/>
</dbReference>
<evidence type="ECO:0000256" key="9">
    <source>
        <dbReference type="ARBA" id="ARBA00023170"/>
    </source>
</evidence>
<feature type="signal peptide" evidence="14">
    <location>
        <begin position="1"/>
        <end position="25"/>
    </location>
</feature>
<dbReference type="PANTHER" id="PTHR42643:SF30">
    <property type="entry name" value="IONOTROPIC RECEPTOR 40A-RELATED"/>
    <property type="match status" value="1"/>
</dbReference>
<keyword evidence="14" id="KW-0732">Signal</keyword>
<evidence type="ECO:0000313" key="17">
    <source>
        <dbReference type="Proteomes" id="UP000027135"/>
    </source>
</evidence>
<comment type="subcellular location">
    <subcellularLocation>
        <location evidence="1">Cell membrane</location>
        <topology evidence="1">Multi-pass membrane protein</topology>
    </subcellularLocation>
</comment>
<feature type="transmembrane region" description="Helical" evidence="13">
    <location>
        <begin position="336"/>
        <end position="355"/>
    </location>
</feature>
<evidence type="ECO:0000256" key="2">
    <source>
        <dbReference type="ARBA" id="ARBA00008685"/>
    </source>
</evidence>
<evidence type="ECO:0000256" key="4">
    <source>
        <dbReference type="ARBA" id="ARBA00022475"/>
    </source>
</evidence>
<dbReference type="eggNOG" id="KOG1054">
    <property type="taxonomic scope" value="Eukaryota"/>
</dbReference>
<dbReference type="SUPFAM" id="SSF53850">
    <property type="entry name" value="Periplasmic binding protein-like II"/>
    <property type="match status" value="1"/>
</dbReference>
<feature type="transmembrane region" description="Helical" evidence="13">
    <location>
        <begin position="391"/>
        <end position="413"/>
    </location>
</feature>
<keyword evidence="6 13" id="KW-1133">Transmembrane helix</keyword>
<keyword evidence="7" id="KW-0406">Ion transport</keyword>